<reference evidence="2 3" key="1">
    <citation type="submission" date="2019-11" db="EMBL/GenBank/DDBJ databases">
        <title>Bacillus lacus genome.</title>
        <authorList>
            <person name="Allen C.J."/>
            <person name="Newman J.D."/>
        </authorList>
    </citation>
    <scope>NUCLEOTIDE SEQUENCE [LARGE SCALE GENOMIC DNA]</scope>
    <source>
        <strain evidence="2 3">KCTC 33946</strain>
    </source>
</reference>
<protein>
    <submittedName>
        <fullName evidence="2">GNAT family N-acetyltransferase</fullName>
    </submittedName>
</protein>
<keyword evidence="2" id="KW-0808">Transferase</keyword>
<dbReference type="SUPFAM" id="SSF55729">
    <property type="entry name" value="Acyl-CoA N-acyltransferases (Nat)"/>
    <property type="match status" value="1"/>
</dbReference>
<comment type="caution">
    <text evidence="2">The sequence shown here is derived from an EMBL/GenBank/DDBJ whole genome shotgun (WGS) entry which is preliminary data.</text>
</comment>
<dbReference type="PROSITE" id="PS51186">
    <property type="entry name" value="GNAT"/>
    <property type="match status" value="1"/>
</dbReference>
<proteinExistence type="predicted"/>
<name>A0A7X2J245_9BACI</name>
<dbReference type="AlphaFoldDB" id="A0A7X2J245"/>
<evidence type="ECO:0000313" key="3">
    <source>
        <dbReference type="Proteomes" id="UP000448867"/>
    </source>
</evidence>
<evidence type="ECO:0000259" key="1">
    <source>
        <dbReference type="PROSITE" id="PS51186"/>
    </source>
</evidence>
<dbReference type="InterPro" id="IPR016181">
    <property type="entry name" value="Acyl_CoA_acyltransferase"/>
</dbReference>
<gene>
    <name evidence="2" type="ORF">GJU40_17495</name>
</gene>
<evidence type="ECO:0000313" key="2">
    <source>
        <dbReference type="EMBL" id="MRX73931.1"/>
    </source>
</evidence>
<dbReference type="PANTHER" id="PTHR43617:SF2">
    <property type="entry name" value="UPF0039 PROTEIN SLL0451"/>
    <property type="match status" value="1"/>
</dbReference>
<dbReference type="OrthoDB" id="9789605at2"/>
<dbReference type="Proteomes" id="UP000448867">
    <property type="component" value="Unassembled WGS sequence"/>
</dbReference>
<dbReference type="Gene3D" id="3.40.630.30">
    <property type="match status" value="1"/>
</dbReference>
<organism evidence="2 3">
    <name type="scientific">Metabacillus lacus</name>
    <dbReference type="NCBI Taxonomy" id="1983721"/>
    <lineage>
        <taxon>Bacteria</taxon>
        <taxon>Bacillati</taxon>
        <taxon>Bacillota</taxon>
        <taxon>Bacilli</taxon>
        <taxon>Bacillales</taxon>
        <taxon>Bacillaceae</taxon>
        <taxon>Metabacillus</taxon>
    </lineage>
</organism>
<dbReference type="InterPro" id="IPR000182">
    <property type="entry name" value="GNAT_dom"/>
</dbReference>
<dbReference type="InterPro" id="IPR050276">
    <property type="entry name" value="MshD_Acetyltransferase"/>
</dbReference>
<sequence>MDNVIIMPYHPKYAEQTVAMWRKSKEEAIGQEDIHSFENHVHFLKEILVEKYKIELALMNEEVVGIIVYHVSEINQLYIHVDYQGMGIGNRLLAIAKERSKGKLSLYTFQKNKKAQRFYEKQGFKIVSKGHQNEEKLPDFKYEWISQD</sequence>
<dbReference type="GO" id="GO:0016747">
    <property type="term" value="F:acyltransferase activity, transferring groups other than amino-acyl groups"/>
    <property type="evidence" value="ECO:0007669"/>
    <property type="project" value="InterPro"/>
</dbReference>
<keyword evidence="3" id="KW-1185">Reference proteome</keyword>
<accession>A0A7X2J245</accession>
<dbReference type="EMBL" id="WKKI01000051">
    <property type="protein sequence ID" value="MRX73931.1"/>
    <property type="molecule type" value="Genomic_DNA"/>
</dbReference>
<dbReference type="PANTHER" id="PTHR43617">
    <property type="entry name" value="L-AMINO ACID N-ACETYLTRANSFERASE"/>
    <property type="match status" value="1"/>
</dbReference>
<feature type="domain" description="N-acetyltransferase" evidence="1">
    <location>
        <begin position="4"/>
        <end position="148"/>
    </location>
</feature>
<dbReference type="Pfam" id="PF13673">
    <property type="entry name" value="Acetyltransf_10"/>
    <property type="match status" value="1"/>
</dbReference>
<dbReference type="RefSeq" id="WP_154309388.1">
    <property type="nucleotide sequence ID" value="NZ_WKKI01000051.1"/>
</dbReference>
<dbReference type="CDD" id="cd04301">
    <property type="entry name" value="NAT_SF"/>
    <property type="match status" value="1"/>
</dbReference>